<dbReference type="RefSeq" id="WP_132606855.1">
    <property type="nucleotide sequence ID" value="NZ_SMKO01000393.1"/>
</dbReference>
<dbReference type="Proteomes" id="UP000295258">
    <property type="component" value="Unassembled WGS sequence"/>
</dbReference>
<evidence type="ECO:0000256" key="1">
    <source>
        <dbReference type="SAM" id="MobiDB-lite"/>
    </source>
</evidence>
<dbReference type="AlphaFoldDB" id="A0A4R4U208"/>
<feature type="compositionally biased region" description="Basic residues" evidence="1">
    <location>
        <begin position="12"/>
        <end position="25"/>
    </location>
</feature>
<protein>
    <submittedName>
        <fullName evidence="2">Uncharacterized protein</fullName>
    </submittedName>
</protein>
<proteinExistence type="predicted"/>
<feature type="region of interest" description="Disordered" evidence="1">
    <location>
        <begin position="1"/>
        <end position="25"/>
    </location>
</feature>
<evidence type="ECO:0000313" key="3">
    <source>
        <dbReference type="Proteomes" id="UP000295258"/>
    </source>
</evidence>
<accession>A0A4R4U208</accession>
<reference evidence="2 3" key="1">
    <citation type="submission" date="2019-03" db="EMBL/GenBank/DDBJ databases">
        <title>Draft genome sequences of novel Actinobacteria.</title>
        <authorList>
            <person name="Sahin N."/>
            <person name="Ay H."/>
            <person name="Saygin H."/>
        </authorList>
    </citation>
    <scope>NUCLEOTIDE SEQUENCE [LARGE SCALE GENOMIC DNA]</scope>
    <source>
        <strain evidence="2 3">KC310</strain>
    </source>
</reference>
<organism evidence="2 3">
    <name type="scientific">Nonomuraea deserti</name>
    <dbReference type="NCBI Taxonomy" id="1848322"/>
    <lineage>
        <taxon>Bacteria</taxon>
        <taxon>Bacillati</taxon>
        <taxon>Actinomycetota</taxon>
        <taxon>Actinomycetes</taxon>
        <taxon>Streptosporangiales</taxon>
        <taxon>Streptosporangiaceae</taxon>
        <taxon>Nonomuraea</taxon>
    </lineage>
</organism>
<evidence type="ECO:0000313" key="2">
    <source>
        <dbReference type="EMBL" id="TDC82514.1"/>
    </source>
</evidence>
<dbReference type="EMBL" id="SMKO01000393">
    <property type="protein sequence ID" value="TDC82514.1"/>
    <property type="molecule type" value="Genomic_DNA"/>
</dbReference>
<sequence>MERRRAITAASSHRRTGPRHERPRRRTSYILDWPAALTEMQCYLSDTLPRLDVQALRRAGGLRDATPDGLFWMDTLRSATRAIWRLEEYPGDFLHLPDHQPELAATSATGEVNDLANRQVNLTSSFFPSGLCPTRGQCTR</sequence>
<keyword evidence="3" id="KW-1185">Reference proteome</keyword>
<comment type="caution">
    <text evidence="2">The sequence shown here is derived from an EMBL/GenBank/DDBJ whole genome shotgun (WGS) entry which is preliminary data.</text>
</comment>
<gene>
    <name evidence="2" type="ORF">E1292_50275</name>
</gene>
<name>A0A4R4U208_9ACTN</name>